<dbReference type="Pfam" id="PF00270">
    <property type="entry name" value="DEAD"/>
    <property type="match status" value="1"/>
</dbReference>
<keyword evidence="13" id="KW-1185">Reference proteome</keyword>
<keyword evidence="5 7" id="KW-0067">ATP-binding</keyword>
<dbReference type="PROSITE" id="PS00039">
    <property type="entry name" value="DEAD_ATP_HELICASE"/>
    <property type="match status" value="1"/>
</dbReference>
<evidence type="ECO:0000256" key="1">
    <source>
        <dbReference type="ARBA" id="ARBA00012552"/>
    </source>
</evidence>
<keyword evidence="3 7" id="KW-0378">Hydrolase</keyword>
<evidence type="ECO:0000259" key="11">
    <source>
        <dbReference type="PROSITE" id="PS51194"/>
    </source>
</evidence>
<evidence type="ECO:0000256" key="6">
    <source>
        <dbReference type="PROSITE-ProRule" id="PRU00552"/>
    </source>
</evidence>
<dbReference type="Pfam" id="PF00271">
    <property type="entry name" value="Helicase_C"/>
    <property type="match status" value="1"/>
</dbReference>
<dbReference type="PANTHER" id="PTHR47959">
    <property type="entry name" value="ATP-DEPENDENT RNA HELICASE RHLE-RELATED"/>
    <property type="match status" value="1"/>
</dbReference>
<gene>
    <name evidence="14" type="primary">LOC106464281</name>
</gene>
<dbReference type="SMART" id="SM00490">
    <property type="entry name" value="HELICc"/>
    <property type="match status" value="1"/>
</dbReference>
<evidence type="ECO:0000313" key="14">
    <source>
        <dbReference type="RefSeq" id="XP_013779862.1"/>
    </source>
</evidence>
<dbReference type="EC" id="3.6.4.13" evidence="1"/>
<dbReference type="PANTHER" id="PTHR47959:SF1">
    <property type="entry name" value="ATP-DEPENDENT RNA HELICASE DBPA"/>
    <property type="match status" value="1"/>
</dbReference>
<feature type="short sequence motif" description="Q motif" evidence="6">
    <location>
        <begin position="158"/>
        <end position="186"/>
    </location>
</feature>
<feature type="coiled-coil region" evidence="8">
    <location>
        <begin position="536"/>
        <end position="576"/>
    </location>
</feature>
<feature type="domain" description="Helicase C-terminal" evidence="11">
    <location>
        <begin position="374"/>
        <end position="538"/>
    </location>
</feature>
<dbReference type="PROSITE" id="PS51192">
    <property type="entry name" value="HELICASE_ATP_BIND_1"/>
    <property type="match status" value="1"/>
</dbReference>
<feature type="compositionally biased region" description="Basic residues" evidence="9">
    <location>
        <begin position="661"/>
        <end position="670"/>
    </location>
</feature>
<feature type="region of interest" description="Disordered" evidence="9">
    <location>
        <begin position="656"/>
        <end position="723"/>
    </location>
</feature>
<evidence type="ECO:0000259" key="12">
    <source>
        <dbReference type="PROSITE" id="PS51195"/>
    </source>
</evidence>
<evidence type="ECO:0000259" key="10">
    <source>
        <dbReference type="PROSITE" id="PS51192"/>
    </source>
</evidence>
<dbReference type="SMART" id="SM00487">
    <property type="entry name" value="DEXDc"/>
    <property type="match status" value="1"/>
</dbReference>
<keyword evidence="2 7" id="KW-0547">Nucleotide-binding</keyword>
<dbReference type="InterPro" id="IPR027417">
    <property type="entry name" value="P-loop_NTPase"/>
</dbReference>
<dbReference type="Gene3D" id="3.40.50.300">
    <property type="entry name" value="P-loop containing nucleotide triphosphate hydrolases"/>
    <property type="match status" value="2"/>
</dbReference>
<dbReference type="SUPFAM" id="SSF52540">
    <property type="entry name" value="P-loop containing nucleoside triphosphate hydrolases"/>
    <property type="match status" value="2"/>
</dbReference>
<sequence>MVSVLHHEPGLGLMRTIQEDEDISLESESSDENDSEPELNCVKQKRHIANLDFNDSFKFINSATDYYQDTWEDLTHSCKKKSKSQNEEKNVQLQESVKVKGRNNEQKNEVMTKDVLKTKFDKHKHQKINESKEVRVEYKSEKDCIEVFPEGLIYDKSLTFQQMNLSRPLQKAITAMNFLYPTPVQAATIPVALMGRDICGCAATGTGKTAAFMLPVLERLLYKPKQQPVTRVLVLVPTRELGVQVYKVSRQLSQFTNIEIALSVGGLDLAAQEHALRKTPDIVIATPGRLIDHIHNTPSFGLCNIEILILDEADRMLDEYFAEQMKEIIRDCAHTRQTMLFSATLSEMVQDLAVVSLKDPVKIFINSNTEVAFNLRQEFIRIRENREGDREPILAALVSRTFHERVLIFVQTKKQVHRLRVMLELMEIKVDELHGNLNQIHRLEALRRFQEEEVDVLIATDVAARGLDIPGVCTIINFTMPNTLQHYIHRVGRTARAGHSGRSVSMVGESERKLLKEIIKKARNPVKHRIVPQVVVSHYHDRIASLENNIEQILKTEKVEKEINLSDQKIKKVEEMIGKSSEVHKHKRNWYQTVKEKKRHEAEKRLSDFKGKKKKQGGKINNTAEGRVIHELEKVAQYQARSIKRSRKPQRIKTIDERDKKTRIKRKNSQKRSFAEDLGNVNKKSVKSLRSIASDHRKLERRIGNKRQPGKKFKSKSKFKRKK</sequence>
<protein>
    <recommendedName>
        <fullName evidence="1">RNA helicase</fullName>
        <ecNumber evidence="1">3.6.4.13</ecNumber>
    </recommendedName>
</protein>
<dbReference type="GeneID" id="106464281"/>
<evidence type="ECO:0000256" key="5">
    <source>
        <dbReference type="ARBA" id="ARBA00022840"/>
    </source>
</evidence>
<dbReference type="InterPro" id="IPR000629">
    <property type="entry name" value="RNA-helicase_DEAD-box_CS"/>
</dbReference>
<dbReference type="InterPro" id="IPR011545">
    <property type="entry name" value="DEAD/DEAH_box_helicase_dom"/>
</dbReference>
<accession>A0ABM1BDN1</accession>
<evidence type="ECO:0000256" key="3">
    <source>
        <dbReference type="ARBA" id="ARBA00022801"/>
    </source>
</evidence>
<evidence type="ECO:0000256" key="7">
    <source>
        <dbReference type="RuleBase" id="RU000492"/>
    </source>
</evidence>
<name>A0ABM1BDN1_LIMPO</name>
<feature type="compositionally biased region" description="Basic residues" evidence="9">
    <location>
        <begin position="704"/>
        <end position="723"/>
    </location>
</feature>
<evidence type="ECO:0000256" key="8">
    <source>
        <dbReference type="SAM" id="Coils"/>
    </source>
</evidence>
<evidence type="ECO:0000256" key="4">
    <source>
        <dbReference type="ARBA" id="ARBA00022806"/>
    </source>
</evidence>
<dbReference type="InterPro" id="IPR050079">
    <property type="entry name" value="DEAD_box_RNA_helicase"/>
</dbReference>
<dbReference type="Proteomes" id="UP000694941">
    <property type="component" value="Unplaced"/>
</dbReference>
<organism evidence="13 14">
    <name type="scientific">Limulus polyphemus</name>
    <name type="common">Atlantic horseshoe crab</name>
    <dbReference type="NCBI Taxonomy" id="6850"/>
    <lineage>
        <taxon>Eukaryota</taxon>
        <taxon>Metazoa</taxon>
        <taxon>Ecdysozoa</taxon>
        <taxon>Arthropoda</taxon>
        <taxon>Chelicerata</taxon>
        <taxon>Merostomata</taxon>
        <taxon>Xiphosura</taxon>
        <taxon>Limulidae</taxon>
        <taxon>Limulus</taxon>
    </lineage>
</organism>
<dbReference type="PROSITE" id="PS51195">
    <property type="entry name" value="Q_MOTIF"/>
    <property type="match status" value="1"/>
</dbReference>
<feature type="domain" description="Helicase ATP-binding" evidence="10">
    <location>
        <begin position="189"/>
        <end position="363"/>
    </location>
</feature>
<evidence type="ECO:0000256" key="2">
    <source>
        <dbReference type="ARBA" id="ARBA00022741"/>
    </source>
</evidence>
<dbReference type="GO" id="GO:0004386">
    <property type="term" value="F:helicase activity"/>
    <property type="evidence" value="ECO:0007669"/>
    <property type="project" value="UniProtKB-KW"/>
</dbReference>
<dbReference type="CDD" id="cd18787">
    <property type="entry name" value="SF2_C_DEAD"/>
    <property type="match status" value="1"/>
</dbReference>
<dbReference type="PROSITE" id="PS51194">
    <property type="entry name" value="HELICASE_CTER"/>
    <property type="match status" value="1"/>
</dbReference>
<proteinExistence type="inferred from homology"/>
<dbReference type="InterPro" id="IPR001650">
    <property type="entry name" value="Helicase_C-like"/>
</dbReference>
<reference evidence="14" key="1">
    <citation type="submission" date="2025-08" db="UniProtKB">
        <authorList>
            <consortium name="RefSeq"/>
        </authorList>
    </citation>
    <scope>IDENTIFICATION</scope>
    <source>
        <tissue evidence="14">Muscle</tissue>
    </source>
</reference>
<dbReference type="InterPro" id="IPR014014">
    <property type="entry name" value="RNA_helicase_DEAD_Q_motif"/>
</dbReference>
<feature type="domain" description="DEAD-box RNA helicase Q" evidence="12">
    <location>
        <begin position="158"/>
        <end position="186"/>
    </location>
</feature>
<comment type="similarity">
    <text evidence="7">Belongs to the DEAD box helicase family.</text>
</comment>
<feature type="compositionally biased region" description="Basic and acidic residues" evidence="9">
    <location>
        <begin position="693"/>
        <end position="703"/>
    </location>
</feature>
<dbReference type="CDD" id="cd17947">
    <property type="entry name" value="DEADc_DDX27"/>
    <property type="match status" value="1"/>
</dbReference>
<dbReference type="InterPro" id="IPR014001">
    <property type="entry name" value="Helicase_ATP-bd"/>
</dbReference>
<keyword evidence="8" id="KW-0175">Coiled coil</keyword>
<keyword evidence="4 7" id="KW-0347">Helicase</keyword>
<evidence type="ECO:0000256" key="9">
    <source>
        <dbReference type="SAM" id="MobiDB-lite"/>
    </source>
</evidence>
<dbReference type="RefSeq" id="XP_013779862.1">
    <property type="nucleotide sequence ID" value="XM_013924408.2"/>
</dbReference>
<evidence type="ECO:0000313" key="13">
    <source>
        <dbReference type="Proteomes" id="UP000694941"/>
    </source>
</evidence>